<dbReference type="GO" id="GO:0004049">
    <property type="term" value="F:anthranilate synthase activity"/>
    <property type="evidence" value="ECO:0007669"/>
    <property type="project" value="TreeGrafter"/>
</dbReference>
<evidence type="ECO:0000256" key="1">
    <source>
        <dbReference type="ARBA" id="ARBA00022962"/>
    </source>
</evidence>
<organism evidence="3 4">
    <name type="scientific">Lactonifactor longoviformis DSM 17459</name>
    <dbReference type="NCBI Taxonomy" id="1122155"/>
    <lineage>
        <taxon>Bacteria</taxon>
        <taxon>Bacillati</taxon>
        <taxon>Bacillota</taxon>
        <taxon>Clostridia</taxon>
        <taxon>Eubacteriales</taxon>
        <taxon>Clostridiaceae</taxon>
        <taxon>Lactonifactor</taxon>
    </lineage>
</organism>
<evidence type="ECO:0000259" key="2">
    <source>
        <dbReference type="Pfam" id="PF00117"/>
    </source>
</evidence>
<dbReference type="InterPro" id="IPR017926">
    <property type="entry name" value="GATASE"/>
</dbReference>
<dbReference type="Gene3D" id="3.40.50.880">
    <property type="match status" value="1"/>
</dbReference>
<dbReference type="PANTHER" id="PTHR43418">
    <property type="entry name" value="MULTIFUNCTIONAL TRYPTOPHAN BIOSYNTHESIS PROTEIN-RELATED"/>
    <property type="match status" value="1"/>
</dbReference>
<dbReference type="GO" id="GO:0000162">
    <property type="term" value="P:L-tryptophan biosynthetic process"/>
    <property type="evidence" value="ECO:0007669"/>
    <property type="project" value="TreeGrafter"/>
</dbReference>
<dbReference type="AlphaFoldDB" id="A0A1M4V405"/>
<dbReference type="OrthoDB" id="9804328at2"/>
<proteinExistence type="predicted"/>
<reference evidence="3 4" key="1">
    <citation type="submission" date="2016-11" db="EMBL/GenBank/DDBJ databases">
        <authorList>
            <person name="Jaros S."/>
            <person name="Januszkiewicz K."/>
            <person name="Wedrychowicz H."/>
        </authorList>
    </citation>
    <scope>NUCLEOTIDE SEQUENCE [LARGE SCALE GENOMIC DNA]</scope>
    <source>
        <strain evidence="3 4">DSM 17459</strain>
    </source>
</reference>
<keyword evidence="1 3" id="KW-0315">Glutamine amidotransferase</keyword>
<sequence length="203" mass="22472">MYLMIDNYDSFVHNLAAYFKELGVELEIVRNDSIDPVKAEREAASGGLEGIIISPGPKSPSECEGVGEMVKRLAGRIPILGVCLGHQIIGREFGGQIKKGVRPMHGKVTGLVHNGKGLFEGLPEAFQVTRYHSLVVDRHTLPGCMEADAWSKDGEIMGMHHRNMPVYSVQFHPEAVLTDYGHELLHNFLKCAGHWRAEHGYSN</sequence>
<dbReference type="NCBIfam" id="TIGR00566">
    <property type="entry name" value="trpG_papA"/>
    <property type="match status" value="1"/>
</dbReference>
<dbReference type="EMBL" id="FQVI01000003">
    <property type="protein sequence ID" value="SHE63613.1"/>
    <property type="molecule type" value="Genomic_DNA"/>
</dbReference>
<dbReference type="InterPro" id="IPR050472">
    <property type="entry name" value="Anth_synth/Amidotransfase"/>
</dbReference>
<dbReference type="PROSITE" id="PS51273">
    <property type="entry name" value="GATASE_TYPE_1"/>
    <property type="match status" value="1"/>
</dbReference>
<dbReference type="CDD" id="cd01743">
    <property type="entry name" value="GATase1_Anthranilate_Synthase"/>
    <property type="match status" value="1"/>
</dbReference>
<evidence type="ECO:0000313" key="4">
    <source>
        <dbReference type="Proteomes" id="UP000184245"/>
    </source>
</evidence>
<keyword evidence="4" id="KW-1185">Reference proteome</keyword>
<dbReference type="InterPro" id="IPR029062">
    <property type="entry name" value="Class_I_gatase-like"/>
</dbReference>
<feature type="domain" description="Glutamine amidotransferase" evidence="2">
    <location>
        <begin position="3"/>
        <end position="189"/>
    </location>
</feature>
<dbReference type="PANTHER" id="PTHR43418:SF4">
    <property type="entry name" value="MULTIFUNCTIONAL TRYPTOPHAN BIOSYNTHESIS PROTEIN"/>
    <property type="match status" value="1"/>
</dbReference>
<keyword evidence="3" id="KW-0808">Transferase</keyword>
<dbReference type="FunFam" id="3.40.50.880:FF:000003">
    <property type="entry name" value="Anthranilate synthase component II"/>
    <property type="match status" value="1"/>
</dbReference>
<dbReference type="STRING" id="1122155.SAMN02745158_01109"/>
<accession>A0A1M4V405</accession>
<gene>
    <name evidence="3" type="ORF">SAMN02745158_01109</name>
</gene>
<dbReference type="SUPFAM" id="SSF52317">
    <property type="entry name" value="Class I glutamine amidotransferase-like"/>
    <property type="match status" value="1"/>
</dbReference>
<dbReference type="PRINTS" id="PR00096">
    <property type="entry name" value="GATASE"/>
</dbReference>
<evidence type="ECO:0000313" key="3">
    <source>
        <dbReference type="EMBL" id="SHE63613.1"/>
    </source>
</evidence>
<dbReference type="PRINTS" id="PR00097">
    <property type="entry name" value="ANTSNTHASEII"/>
</dbReference>
<dbReference type="GO" id="GO:0016740">
    <property type="term" value="F:transferase activity"/>
    <property type="evidence" value="ECO:0007669"/>
    <property type="project" value="UniProtKB-KW"/>
</dbReference>
<name>A0A1M4V405_9CLOT</name>
<dbReference type="Proteomes" id="UP000184245">
    <property type="component" value="Unassembled WGS sequence"/>
</dbReference>
<protein>
    <submittedName>
        <fullName evidence="3">Aminodeoxychorismate synthase, glutamine amidotransferase subunit</fullName>
    </submittedName>
</protein>
<dbReference type="RefSeq" id="WP_072849790.1">
    <property type="nucleotide sequence ID" value="NZ_FQVI01000003.1"/>
</dbReference>
<dbReference type="Pfam" id="PF00117">
    <property type="entry name" value="GATase"/>
    <property type="match status" value="1"/>
</dbReference>
<dbReference type="InterPro" id="IPR006221">
    <property type="entry name" value="TrpG/PapA_dom"/>
</dbReference>
<dbReference type="GO" id="GO:0005829">
    <property type="term" value="C:cytosol"/>
    <property type="evidence" value="ECO:0007669"/>
    <property type="project" value="TreeGrafter"/>
</dbReference>